<evidence type="ECO:0000313" key="2">
    <source>
        <dbReference type="EMBL" id="MVZ62599.1"/>
    </source>
</evidence>
<dbReference type="RefSeq" id="WP_160369324.1">
    <property type="nucleotide sequence ID" value="NZ_WSQA01000007.1"/>
</dbReference>
<dbReference type="EMBL" id="WSQA01000007">
    <property type="protein sequence ID" value="MVZ62599.1"/>
    <property type="molecule type" value="Genomic_DNA"/>
</dbReference>
<proteinExistence type="predicted"/>
<accession>A0A6N8L0R7</accession>
<reference evidence="2 3" key="1">
    <citation type="submission" date="2019-12" db="EMBL/GenBank/DDBJ databases">
        <authorList>
            <person name="Dong K."/>
        </authorList>
    </citation>
    <scope>NUCLEOTIDE SEQUENCE [LARGE SCALE GENOMIC DNA]</scope>
    <source>
        <strain evidence="2 3">JCM 31225</strain>
    </source>
</reference>
<organism evidence="2 3">
    <name type="scientific">Sphingobacterium humi</name>
    <dbReference type="NCBI Taxonomy" id="1796905"/>
    <lineage>
        <taxon>Bacteria</taxon>
        <taxon>Pseudomonadati</taxon>
        <taxon>Bacteroidota</taxon>
        <taxon>Sphingobacteriia</taxon>
        <taxon>Sphingobacteriales</taxon>
        <taxon>Sphingobacteriaceae</taxon>
        <taxon>Sphingobacterium</taxon>
    </lineage>
</organism>
<dbReference type="AlphaFoldDB" id="A0A6N8L0R7"/>
<sequence>MRRIFLLFLAVSWSLHSIAQLKIQDSISLAPIAGANVYSDSGTLLGMSDMEGIIQLDSLKAIPSKDVLINHIAYKNIELSFADFKKAKVILLAPRQIPIEEIGIVDRSKFDYVVLKGYFRNYETYNNRSRYLYDGIVSHYIPINKTKGKPRTQIHQYRIYANDVANEELRDTQGELFYFKPMLSPMQKKSIVARVAEEGKLIKSGDRLILEREGRQAGYAQLGSDGNMQVFYNLVSPGTVRSISFFRLKAELYKSIILHTYRGKNLSDPDIADLNSAVVTVSAAFKRQKKYGLVPRDYSHEFYVMERSFITNEEFKALKPELNRSSFLEEKSDYNTPFWEDLDRFDIPSLIRSISSKIGQELKLK</sequence>
<keyword evidence="3" id="KW-1185">Reference proteome</keyword>
<dbReference type="Proteomes" id="UP000435036">
    <property type="component" value="Unassembled WGS sequence"/>
</dbReference>
<comment type="caution">
    <text evidence="2">The sequence shown here is derived from an EMBL/GenBank/DDBJ whole genome shotgun (WGS) entry which is preliminary data.</text>
</comment>
<name>A0A6N8L0R7_9SPHI</name>
<evidence type="ECO:0008006" key="4">
    <source>
        <dbReference type="Google" id="ProtNLM"/>
    </source>
</evidence>
<feature type="signal peptide" evidence="1">
    <location>
        <begin position="1"/>
        <end position="19"/>
    </location>
</feature>
<evidence type="ECO:0000256" key="1">
    <source>
        <dbReference type="SAM" id="SignalP"/>
    </source>
</evidence>
<feature type="chain" id="PRO_5026724662" description="Carboxypeptidase-like regulatory domain-containing protein" evidence="1">
    <location>
        <begin position="20"/>
        <end position="365"/>
    </location>
</feature>
<evidence type="ECO:0000313" key="3">
    <source>
        <dbReference type="Proteomes" id="UP000435036"/>
    </source>
</evidence>
<gene>
    <name evidence="2" type="ORF">GQF63_11235</name>
</gene>
<dbReference type="OrthoDB" id="1078909at2"/>
<keyword evidence="1" id="KW-0732">Signal</keyword>
<protein>
    <recommendedName>
        <fullName evidence="4">Carboxypeptidase-like regulatory domain-containing protein</fullName>
    </recommendedName>
</protein>